<protein>
    <submittedName>
        <fullName evidence="3">Putative membrane protein</fullName>
    </submittedName>
</protein>
<dbReference type="AlphaFoldDB" id="A0A3N4YIJ9"/>
<evidence type="ECO:0000256" key="1">
    <source>
        <dbReference type="SAM" id="MobiDB-lite"/>
    </source>
</evidence>
<feature type="transmembrane region" description="Helical" evidence="2">
    <location>
        <begin position="302"/>
        <end position="324"/>
    </location>
</feature>
<accession>A0A3N4YIJ9</accession>
<keyword evidence="4" id="KW-1185">Reference proteome</keyword>
<feature type="transmembrane region" description="Helical" evidence="2">
    <location>
        <begin position="121"/>
        <end position="146"/>
    </location>
</feature>
<dbReference type="Proteomes" id="UP000280501">
    <property type="component" value="Unassembled WGS sequence"/>
</dbReference>
<proteinExistence type="predicted"/>
<keyword evidence="2" id="KW-1133">Transmembrane helix</keyword>
<dbReference type="EMBL" id="RKQZ01000001">
    <property type="protein sequence ID" value="RPF20593.1"/>
    <property type="molecule type" value="Genomic_DNA"/>
</dbReference>
<feature type="compositionally biased region" description="Low complexity" evidence="1">
    <location>
        <begin position="60"/>
        <end position="90"/>
    </location>
</feature>
<feature type="transmembrane region" description="Helical" evidence="2">
    <location>
        <begin position="248"/>
        <end position="266"/>
    </location>
</feature>
<dbReference type="RefSeq" id="WP_170176982.1">
    <property type="nucleotide sequence ID" value="NZ_RKQZ01000001.1"/>
</dbReference>
<keyword evidence="2" id="KW-0472">Membrane</keyword>
<evidence type="ECO:0000313" key="3">
    <source>
        <dbReference type="EMBL" id="RPF20593.1"/>
    </source>
</evidence>
<feature type="transmembrane region" description="Helical" evidence="2">
    <location>
        <begin position="180"/>
        <end position="202"/>
    </location>
</feature>
<keyword evidence="2" id="KW-0812">Transmembrane</keyword>
<feature type="compositionally biased region" description="Low complexity" evidence="1">
    <location>
        <begin position="40"/>
        <end position="51"/>
    </location>
</feature>
<feature type="compositionally biased region" description="Gly residues" evidence="1">
    <location>
        <begin position="1"/>
        <end position="12"/>
    </location>
</feature>
<feature type="transmembrane region" description="Helical" evidence="2">
    <location>
        <begin position="223"/>
        <end position="242"/>
    </location>
</feature>
<gene>
    <name evidence="3" type="ORF">EDD34_1190</name>
</gene>
<feature type="region of interest" description="Disordered" evidence="1">
    <location>
        <begin position="1"/>
        <end position="102"/>
    </location>
</feature>
<sequence length="342" mass="36002">MSNDGGVPGQGGQNPQDPYGPSGGEQQDPYGRPAAGGGQPQSPGGPQEPGGQQPGPPQYGQPQYGQPQYGQPQYGQPQYGQYAPPGYQAQTPVPTGSSVPWAPPSIGESHRYAWQSFGRNAGVWIAMGLLFAAVAATVFVVMNPWIPQAFAQLPEVSASGDQSAVTRWQAEFTAASMEPMAMLLTTLSTVIVQVMGMTFYAAALASTRKRRIGFGDFFAVRNWGAVLLLALLTVVIGTVLGMLPVLGWLLQIVAGLLLVAAPYFVLAKDLNAFEAITSSVKLVTSHLGIVVLAYLIAVAYSFAAVCTCGLGFLAIGPFSVLFGAHLFRRLQSEPIEAEQAAV</sequence>
<reference evidence="3 4" key="1">
    <citation type="submission" date="2018-11" db="EMBL/GenBank/DDBJ databases">
        <title>Sequencing the genomes of 1000 actinobacteria strains.</title>
        <authorList>
            <person name="Klenk H.-P."/>
        </authorList>
    </citation>
    <scope>NUCLEOTIDE SEQUENCE [LARGE SCALE GENOMIC DNA]</scope>
    <source>
        <strain evidence="3 4">DSM 15700</strain>
    </source>
</reference>
<organism evidence="3 4">
    <name type="scientific">Myceligenerans xiligouense</name>
    <dbReference type="NCBI Taxonomy" id="253184"/>
    <lineage>
        <taxon>Bacteria</taxon>
        <taxon>Bacillati</taxon>
        <taxon>Actinomycetota</taxon>
        <taxon>Actinomycetes</taxon>
        <taxon>Micrococcales</taxon>
        <taxon>Promicromonosporaceae</taxon>
        <taxon>Myceligenerans</taxon>
    </lineage>
</organism>
<evidence type="ECO:0000256" key="2">
    <source>
        <dbReference type="SAM" id="Phobius"/>
    </source>
</evidence>
<name>A0A3N4YIJ9_9MICO</name>
<comment type="caution">
    <text evidence="3">The sequence shown here is derived from an EMBL/GenBank/DDBJ whole genome shotgun (WGS) entry which is preliminary data.</text>
</comment>
<evidence type="ECO:0000313" key="4">
    <source>
        <dbReference type="Proteomes" id="UP000280501"/>
    </source>
</evidence>